<evidence type="ECO:0000313" key="2">
    <source>
        <dbReference type="Proteomes" id="UP000790377"/>
    </source>
</evidence>
<protein>
    <submittedName>
        <fullName evidence="1">Uncharacterized protein</fullName>
    </submittedName>
</protein>
<dbReference type="EMBL" id="MU267718">
    <property type="protein sequence ID" value="KAH7910321.1"/>
    <property type="molecule type" value="Genomic_DNA"/>
</dbReference>
<sequence>MSWRIPDVEPLSDSPESDLASLSPRTALLSPPYDNDGLNRQLAHDLDLGRPRRTPRGPGGHFRHERERAHSGASPRDLLRLLVSEEYESKQTRKVLYTAFDRLDTESQRASEAEKRVAEVMERARAINEARVIAQQEAARAQEELKLYKLQLDNAQNEILRAQDVVKSIEAQRDDAERAAAKARSTARKLNEERLVEMAREEGRRLGFEEGVRRGRKLGYREGHAIGVDDGRMEMRDVAEDALERVLDNPNDTPADAPVIPNPRTSNQAAPEVYRVSSPVPSSLDPRHGSSRRRGDSESVSRVSVERPPEPLPVPPVVPQMRMPSSVPSATSDGSHHQRPQVWHMTESARSHTPSERPVSVQNSIPSVHHSDIHIPPDGYIPTLDSSSRISLPPPHELGGRIPSPQPSTLVDPPSPSIRSRDYAYDPNYPPQRRASPESQSQSQSTRKSQTSSISQLDLVGLPDARRKNRHRSRDLSVIHEDVSTHHSPATGAERSMRSERNTAYTFSQTAASTSQAGGRNSYRSSRDSDSMASALDPKRERQRLADELRYSDPTKVEEWRKYGAENIPSQSSGNTNYRHRPAHITTPTPLSPPNITESIDSRHRRTQSMSQPQYRPQRSSQSMEHRRVVSSDSSVPEISIEPPSGPPSEAPSREGISISGMLSPDHANRPLPIPAPDPSRRAVPLVPTVPNSPVAAPINLNGIFNTLPDGQLPPGFHPSPQVAHAQLSSHSGNYSSRQNTPYVPSQPDTGRSKGSRNIYTAAPVPTGVSYPAPPISRGTGGGGGPGSPRSTIDNRRRSNSLNAGATPSARTRPLESSNDVPLRVPNAQTKPSPSSRNSYSRYNPNVYNDPAYLSSSESLIDPLTGANTFANATGR</sequence>
<reference evidence="1" key="1">
    <citation type="journal article" date="2021" name="New Phytol.">
        <title>Evolutionary innovations through gain and loss of genes in the ectomycorrhizal Boletales.</title>
        <authorList>
            <person name="Wu G."/>
            <person name="Miyauchi S."/>
            <person name="Morin E."/>
            <person name="Kuo A."/>
            <person name="Drula E."/>
            <person name="Varga T."/>
            <person name="Kohler A."/>
            <person name="Feng B."/>
            <person name="Cao Y."/>
            <person name="Lipzen A."/>
            <person name="Daum C."/>
            <person name="Hundley H."/>
            <person name="Pangilinan J."/>
            <person name="Johnson J."/>
            <person name="Barry K."/>
            <person name="LaButti K."/>
            <person name="Ng V."/>
            <person name="Ahrendt S."/>
            <person name="Min B."/>
            <person name="Choi I.G."/>
            <person name="Park H."/>
            <person name="Plett J.M."/>
            <person name="Magnuson J."/>
            <person name="Spatafora J.W."/>
            <person name="Nagy L.G."/>
            <person name="Henrissat B."/>
            <person name="Grigoriev I.V."/>
            <person name="Yang Z.L."/>
            <person name="Xu J."/>
            <person name="Martin F.M."/>
        </authorList>
    </citation>
    <scope>NUCLEOTIDE SEQUENCE</scope>
    <source>
        <strain evidence="1">ATCC 28755</strain>
    </source>
</reference>
<dbReference type="Proteomes" id="UP000790377">
    <property type="component" value="Unassembled WGS sequence"/>
</dbReference>
<name>A0ACB8ABB2_9AGAM</name>
<keyword evidence="2" id="KW-1185">Reference proteome</keyword>
<comment type="caution">
    <text evidence="1">The sequence shown here is derived from an EMBL/GenBank/DDBJ whole genome shotgun (WGS) entry which is preliminary data.</text>
</comment>
<gene>
    <name evidence="1" type="ORF">BJ138DRAFT_1126969</name>
</gene>
<evidence type="ECO:0000313" key="1">
    <source>
        <dbReference type="EMBL" id="KAH7910321.1"/>
    </source>
</evidence>
<accession>A0ACB8ABB2</accession>
<organism evidence="1 2">
    <name type="scientific">Hygrophoropsis aurantiaca</name>
    <dbReference type="NCBI Taxonomy" id="72124"/>
    <lineage>
        <taxon>Eukaryota</taxon>
        <taxon>Fungi</taxon>
        <taxon>Dikarya</taxon>
        <taxon>Basidiomycota</taxon>
        <taxon>Agaricomycotina</taxon>
        <taxon>Agaricomycetes</taxon>
        <taxon>Agaricomycetidae</taxon>
        <taxon>Boletales</taxon>
        <taxon>Coniophorineae</taxon>
        <taxon>Hygrophoropsidaceae</taxon>
        <taxon>Hygrophoropsis</taxon>
    </lineage>
</organism>
<proteinExistence type="predicted"/>